<dbReference type="Proteomes" id="UP000467130">
    <property type="component" value="Chromosome"/>
</dbReference>
<evidence type="ECO:0000256" key="2">
    <source>
        <dbReference type="ARBA" id="ARBA00023125"/>
    </source>
</evidence>
<dbReference type="GO" id="GO:0003700">
    <property type="term" value="F:DNA-binding transcription factor activity"/>
    <property type="evidence" value="ECO:0007669"/>
    <property type="project" value="InterPro"/>
</dbReference>
<evidence type="ECO:0000313" key="6">
    <source>
        <dbReference type="Proteomes" id="UP000467130"/>
    </source>
</evidence>
<gene>
    <name evidence="5" type="ORF">MSTO_07540</name>
</gene>
<dbReference type="EMBL" id="AP022587">
    <property type="protein sequence ID" value="BBY20549.1"/>
    <property type="molecule type" value="Genomic_DNA"/>
</dbReference>
<evidence type="ECO:0000313" key="5">
    <source>
        <dbReference type="EMBL" id="BBY20549.1"/>
    </source>
</evidence>
<dbReference type="GO" id="GO:0003677">
    <property type="term" value="F:DNA binding"/>
    <property type="evidence" value="ECO:0007669"/>
    <property type="project" value="UniProtKB-KW"/>
</dbReference>
<dbReference type="SUPFAM" id="SSF46785">
    <property type="entry name" value="Winged helix' DNA-binding domain"/>
    <property type="match status" value="1"/>
</dbReference>
<evidence type="ECO:0000259" key="4">
    <source>
        <dbReference type="SMART" id="SM00347"/>
    </source>
</evidence>
<dbReference type="Gene3D" id="1.10.10.10">
    <property type="entry name" value="Winged helix-like DNA-binding domain superfamily/Winged helix DNA-binding domain"/>
    <property type="match status" value="1"/>
</dbReference>
<evidence type="ECO:0000256" key="1">
    <source>
        <dbReference type="ARBA" id="ARBA00023015"/>
    </source>
</evidence>
<dbReference type="SMART" id="SM00347">
    <property type="entry name" value="HTH_MARR"/>
    <property type="match status" value="1"/>
</dbReference>
<dbReference type="PANTHER" id="PTHR33164:SF99">
    <property type="entry name" value="MARR FAMILY REGULATORY PROTEIN"/>
    <property type="match status" value="1"/>
</dbReference>
<sequence>MNGEGGRGNDLGVLAGRLLVAVQDELFDRLRDEGFDDIVPRHGAVLAYLCPEGVRATDLARLSGQVKQVIGVMIDDLETLGYVVRKPDPLDRRAKLVVPTARGRRQMDAADAIMADIMKRHSRNLGTANFRRFLTDFRAVIDHQRAAVTDGASQKPQR</sequence>
<keyword evidence="1" id="KW-0805">Transcription regulation</keyword>
<dbReference type="InterPro" id="IPR036390">
    <property type="entry name" value="WH_DNA-bd_sf"/>
</dbReference>
<keyword evidence="3" id="KW-0804">Transcription</keyword>
<organism evidence="5 6">
    <name type="scientific">Mycobacterium stomatepiae</name>
    <dbReference type="NCBI Taxonomy" id="470076"/>
    <lineage>
        <taxon>Bacteria</taxon>
        <taxon>Bacillati</taxon>
        <taxon>Actinomycetota</taxon>
        <taxon>Actinomycetes</taxon>
        <taxon>Mycobacteriales</taxon>
        <taxon>Mycobacteriaceae</taxon>
        <taxon>Mycobacterium</taxon>
        <taxon>Mycobacterium simiae complex</taxon>
    </lineage>
</organism>
<dbReference type="GO" id="GO:0006950">
    <property type="term" value="P:response to stress"/>
    <property type="evidence" value="ECO:0007669"/>
    <property type="project" value="TreeGrafter"/>
</dbReference>
<dbReference type="RefSeq" id="WP_163788616.1">
    <property type="nucleotide sequence ID" value="NZ_AP022587.1"/>
</dbReference>
<accession>A0A7I7Q2U0</accession>
<dbReference type="Pfam" id="PF12802">
    <property type="entry name" value="MarR_2"/>
    <property type="match status" value="1"/>
</dbReference>
<dbReference type="PANTHER" id="PTHR33164">
    <property type="entry name" value="TRANSCRIPTIONAL REGULATOR, MARR FAMILY"/>
    <property type="match status" value="1"/>
</dbReference>
<dbReference type="KEGG" id="msto:MSTO_07540"/>
<dbReference type="InterPro" id="IPR023187">
    <property type="entry name" value="Tscrpt_reg_MarR-type_CS"/>
</dbReference>
<proteinExistence type="predicted"/>
<dbReference type="InterPro" id="IPR039422">
    <property type="entry name" value="MarR/SlyA-like"/>
</dbReference>
<keyword evidence="6" id="KW-1185">Reference proteome</keyword>
<reference evidence="5 6" key="1">
    <citation type="journal article" date="2019" name="Emerg. Microbes Infect.">
        <title>Comprehensive subspecies identification of 175 nontuberculous mycobacteria species based on 7547 genomic profiles.</title>
        <authorList>
            <person name="Matsumoto Y."/>
            <person name="Kinjo T."/>
            <person name="Motooka D."/>
            <person name="Nabeya D."/>
            <person name="Jung N."/>
            <person name="Uechi K."/>
            <person name="Horii T."/>
            <person name="Iida T."/>
            <person name="Fujita J."/>
            <person name="Nakamura S."/>
        </authorList>
    </citation>
    <scope>NUCLEOTIDE SEQUENCE [LARGE SCALE GENOMIC DNA]</scope>
    <source>
        <strain evidence="5 6">JCM 17783</strain>
    </source>
</reference>
<protein>
    <recommendedName>
        <fullName evidence="4">HTH marR-type domain-containing protein</fullName>
    </recommendedName>
</protein>
<feature type="domain" description="HTH marR-type" evidence="4">
    <location>
        <begin position="31"/>
        <end position="130"/>
    </location>
</feature>
<keyword evidence="2" id="KW-0238">DNA-binding</keyword>
<dbReference type="InterPro" id="IPR036388">
    <property type="entry name" value="WH-like_DNA-bd_sf"/>
</dbReference>
<name>A0A7I7Q2U0_9MYCO</name>
<evidence type="ECO:0000256" key="3">
    <source>
        <dbReference type="ARBA" id="ARBA00023163"/>
    </source>
</evidence>
<dbReference type="PROSITE" id="PS01117">
    <property type="entry name" value="HTH_MARR_1"/>
    <property type="match status" value="1"/>
</dbReference>
<dbReference type="AlphaFoldDB" id="A0A7I7Q2U0"/>
<dbReference type="InterPro" id="IPR000835">
    <property type="entry name" value="HTH_MarR-typ"/>
</dbReference>